<protein>
    <submittedName>
        <fullName evidence="1">Predicted protein</fullName>
    </submittedName>
</protein>
<dbReference type="AlphaFoldDB" id="E9D5B7"/>
<evidence type="ECO:0000313" key="2">
    <source>
        <dbReference type="Proteomes" id="UP000002497"/>
    </source>
</evidence>
<reference evidence="2" key="2">
    <citation type="submission" date="2010-03" db="EMBL/GenBank/DDBJ databases">
        <title>The genome sequence of Coccidioides posadasii strain Silveira.</title>
        <authorList>
            <consortium name="The Broad Institute Genome Sequencing Center for Infectious Disease"/>
            <person name="Neafsey D."/>
            <person name="Orbach M."/>
            <person name="Henn M.R."/>
            <person name="Cole G.T."/>
            <person name="Galgiani J."/>
            <person name="Gardner M.J."/>
            <person name="Kirkland T.N."/>
            <person name="Taylor J.W."/>
            <person name="Young S.K."/>
            <person name="Zeng Q."/>
            <person name="Koehrsen M."/>
            <person name="Alvarado L."/>
            <person name="Berlin A."/>
            <person name="Borenstein D."/>
            <person name="Chapman S.B."/>
            <person name="Chen Z."/>
            <person name="Engels R."/>
            <person name="Freedman E."/>
            <person name="Gellesch M."/>
            <person name="Goldberg J."/>
            <person name="Griggs A."/>
            <person name="Gujja S."/>
            <person name="Heilman E."/>
            <person name="Heiman D."/>
            <person name="Howarth C."/>
            <person name="Jen D."/>
            <person name="Larson L."/>
            <person name="Mehta T."/>
            <person name="Neiman D."/>
            <person name="Park D."/>
            <person name="Pearson M."/>
            <person name="Richards J."/>
            <person name="Roberts A."/>
            <person name="Saif S."/>
            <person name="Shea T."/>
            <person name="Shenoy N."/>
            <person name="Sisk P."/>
            <person name="Stolte C."/>
            <person name="Sykes S."/>
            <person name="Walk T."/>
            <person name="White J."/>
            <person name="Yandava C."/>
            <person name="Haas B."/>
            <person name="Nusbaum C."/>
            <person name="Birren B."/>
        </authorList>
    </citation>
    <scope>NUCLEOTIDE SEQUENCE [LARGE SCALE GENOMIC DNA]</scope>
    <source>
        <strain evidence="2">RMSCC 757 / Silveira</strain>
    </source>
</reference>
<dbReference type="HOGENOM" id="CLU_2320181_0_0_1"/>
<keyword evidence="2" id="KW-1185">Reference proteome</keyword>
<dbReference type="VEuPathDB" id="FungiDB:CPSG_04797"/>
<reference evidence="2" key="1">
    <citation type="journal article" date="2010" name="Genome Res.">
        <title>Population genomic sequencing of Coccidioides fungi reveals recent hybridization and transposon control.</title>
        <authorList>
            <person name="Neafsey D.E."/>
            <person name="Barker B.M."/>
            <person name="Sharpton T.J."/>
            <person name="Stajich J.E."/>
            <person name="Park D.J."/>
            <person name="Whiston E."/>
            <person name="Hung C.-Y."/>
            <person name="McMahan C."/>
            <person name="White J."/>
            <person name="Sykes S."/>
            <person name="Heiman D."/>
            <person name="Young S."/>
            <person name="Zeng Q."/>
            <person name="Abouelleil A."/>
            <person name="Aftuck L."/>
            <person name="Bessette D."/>
            <person name="Brown A."/>
            <person name="FitzGerald M."/>
            <person name="Lui A."/>
            <person name="Macdonald J.P."/>
            <person name="Priest M."/>
            <person name="Orbach M.J."/>
            <person name="Galgiani J.N."/>
            <person name="Kirkland T.N."/>
            <person name="Cole G.T."/>
            <person name="Birren B.W."/>
            <person name="Henn M.R."/>
            <person name="Taylor J.W."/>
            <person name="Rounsley S.D."/>
        </authorList>
    </citation>
    <scope>NUCLEOTIDE SEQUENCE [LARGE SCALE GENOMIC DNA]</scope>
    <source>
        <strain evidence="2">RMSCC 757 / Silveira</strain>
    </source>
</reference>
<sequence>MAAHLTIELLLEDKPPGWPCPWGYRPTLFNTEYTEESFLQPGKHNDMTYLQQYSKLFASIRMVTKGAQHRYHRSVIPTHLSVREADSNYYQRVRPLSSN</sequence>
<organism evidence="2">
    <name type="scientific">Coccidioides posadasii (strain RMSCC 757 / Silveira)</name>
    <name type="common">Valley fever fungus</name>
    <dbReference type="NCBI Taxonomy" id="443226"/>
    <lineage>
        <taxon>Eukaryota</taxon>
        <taxon>Fungi</taxon>
        <taxon>Dikarya</taxon>
        <taxon>Ascomycota</taxon>
        <taxon>Pezizomycotina</taxon>
        <taxon>Eurotiomycetes</taxon>
        <taxon>Eurotiomycetidae</taxon>
        <taxon>Onygenales</taxon>
        <taxon>Onygenaceae</taxon>
        <taxon>Coccidioides</taxon>
    </lineage>
</organism>
<dbReference type="Proteomes" id="UP000002497">
    <property type="component" value="Unassembled WGS sequence"/>
</dbReference>
<name>E9D5B7_COCPS</name>
<accession>E9D5B7</accession>
<evidence type="ECO:0000313" key="1">
    <source>
        <dbReference type="EMBL" id="EFW18111.1"/>
    </source>
</evidence>
<dbReference type="EMBL" id="GL636492">
    <property type="protein sequence ID" value="EFW18111.1"/>
    <property type="molecule type" value="Genomic_DNA"/>
</dbReference>
<gene>
    <name evidence="1" type="ORF">CPSG_04797</name>
</gene>
<proteinExistence type="predicted"/>